<evidence type="ECO:0000313" key="3">
    <source>
        <dbReference type="Proteomes" id="UP001177003"/>
    </source>
</evidence>
<keyword evidence="1" id="KW-0472">Membrane</keyword>
<dbReference type="Proteomes" id="UP001177003">
    <property type="component" value="Chromosome 5"/>
</dbReference>
<feature type="transmembrane region" description="Helical" evidence="1">
    <location>
        <begin position="115"/>
        <end position="136"/>
    </location>
</feature>
<dbReference type="InterPro" id="IPR006594">
    <property type="entry name" value="LisH"/>
</dbReference>
<evidence type="ECO:0008006" key="4">
    <source>
        <dbReference type="Google" id="ProtNLM"/>
    </source>
</evidence>
<dbReference type="PROSITE" id="PS50896">
    <property type="entry name" value="LISH"/>
    <property type="match status" value="1"/>
</dbReference>
<dbReference type="GO" id="GO:0003714">
    <property type="term" value="F:transcription corepressor activity"/>
    <property type="evidence" value="ECO:0007669"/>
    <property type="project" value="InterPro"/>
</dbReference>
<keyword evidence="1" id="KW-0812">Transmembrane</keyword>
<protein>
    <recommendedName>
        <fullName evidence="4">LisH domain-containing protein</fullName>
    </recommendedName>
</protein>
<proteinExistence type="predicted"/>
<name>A0AA35Z5A1_LACSI</name>
<dbReference type="AlphaFoldDB" id="A0AA35Z5A1"/>
<dbReference type="PANTHER" id="PTHR44376">
    <property type="entry name" value="TRANSCRIPTIONAL REGULATOR OF FILAMENTOUS GROWTH FLO8"/>
    <property type="match status" value="1"/>
</dbReference>
<evidence type="ECO:0000256" key="1">
    <source>
        <dbReference type="SAM" id="Phobius"/>
    </source>
</evidence>
<gene>
    <name evidence="2" type="ORF">LSALG_LOCUS25594</name>
</gene>
<dbReference type="PANTHER" id="PTHR44376:SF22">
    <property type="entry name" value="TRANSCRIPTIONAL COREPRESSOR LEUNIG_HOMOLOG"/>
    <property type="match status" value="1"/>
</dbReference>
<accession>A0AA35Z5A1</accession>
<dbReference type="InterPro" id="IPR044716">
    <property type="entry name" value="LEUNIG-like"/>
</dbReference>
<evidence type="ECO:0000313" key="2">
    <source>
        <dbReference type="EMBL" id="CAI9286160.1"/>
    </source>
</evidence>
<organism evidence="2 3">
    <name type="scientific">Lactuca saligna</name>
    <name type="common">Willowleaf lettuce</name>
    <dbReference type="NCBI Taxonomy" id="75948"/>
    <lineage>
        <taxon>Eukaryota</taxon>
        <taxon>Viridiplantae</taxon>
        <taxon>Streptophyta</taxon>
        <taxon>Embryophyta</taxon>
        <taxon>Tracheophyta</taxon>
        <taxon>Spermatophyta</taxon>
        <taxon>Magnoliopsida</taxon>
        <taxon>eudicotyledons</taxon>
        <taxon>Gunneridae</taxon>
        <taxon>Pentapetalae</taxon>
        <taxon>asterids</taxon>
        <taxon>campanulids</taxon>
        <taxon>Asterales</taxon>
        <taxon>Asteraceae</taxon>
        <taxon>Cichorioideae</taxon>
        <taxon>Cichorieae</taxon>
        <taxon>Lactucinae</taxon>
        <taxon>Lactuca</taxon>
    </lineage>
</organism>
<dbReference type="EMBL" id="OX465081">
    <property type="protein sequence ID" value="CAI9286160.1"/>
    <property type="molecule type" value="Genomic_DNA"/>
</dbReference>
<dbReference type="Pfam" id="PF08513">
    <property type="entry name" value="LisH"/>
    <property type="match status" value="1"/>
</dbReference>
<keyword evidence="1" id="KW-1133">Transmembrane helix</keyword>
<reference evidence="2" key="1">
    <citation type="submission" date="2023-04" db="EMBL/GenBank/DDBJ databases">
        <authorList>
            <person name="Vijverberg K."/>
            <person name="Xiong W."/>
            <person name="Schranz E."/>
        </authorList>
    </citation>
    <scope>NUCLEOTIDE SEQUENCE</scope>
</reference>
<sequence>MQTKYNPVPFLFNFLFYSHNFLVHGFNEKKENSILSPEQLEKMLLEMGQVHLFENWPDPGVDDDDKEGLLSQMVQSSWEVEQMLDVYIHDYLLKRKLHPSAKAFMTQGKVSIDPLVIHALGGFIFEWLSVFLDIFIA</sequence>
<keyword evidence="3" id="KW-1185">Reference proteome</keyword>